<dbReference type="InterPro" id="IPR006204">
    <property type="entry name" value="GHMP_kinase_N_dom"/>
</dbReference>
<evidence type="ECO:0000256" key="7">
    <source>
        <dbReference type="ARBA" id="ARBA00022840"/>
    </source>
</evidence>
<dbReference type="FunFam" id="3.30.70.890:FF:000001">
    <property type="entry name" value="Galactokinase"/>
    <property type="match status" value="1"/>
</dbReference>
<organism evidence="13">
    <name type="scientific">marine metagenome</name>
    <dbReference type="NCBI Taxonomy" id="408172"/>
    <lineage>
        <taxon>unclassified sequences</taxon>
        <taxon>metagenomes</taxon>
        <taxon>ecological metagenomes</taxon>
    </lineage>
</organism>
<keyword evidence="3" id="KW-0808">Transferase</keyword>
<dbReference type="GO" id="GO:0006012">
    <property type="term" value="P:galactose metabolic process"/>
    <property type="evidence" value="ECO:0007669"/>
    <property type="project" value="InterPro"/>
</dbReference>
<dbReference type="SUPFAM" id="SSF54211">
    <property type="entry name" value="Ribosomal protein S5 domain 2-like"/>
    <property type="match status" value="1"/>
</dbReference>
<evidence type="ECO:0000259" key="10">
    <source>
        <dbReference type="Pfam" id="PF00288"/>
    </source>
</evidence>
<dbReference type="Gene3D" id="3.30.70.890">
    <property type="entry name" value="GHMP kinase, C-terminal domain"/>
    <property type="match status" value="1"/>
</dbReference>
<keyword evidence="4" id="KW-0479">Metal-binding</keyword>
<dbReference type="InterPro" id="IPR019741">
    <property type="entry name" value="Galactokinase_CS"/>
</dbReference>
<evidence type="ECO:0008006" key="14">
    <source>
        <dbReference type="Google" id="ProtNLM"/>
    </source>
</evidence>
<dbReference type="EMBL" id="UINC01000665">
    <property type="protein sequence ID" value="SUZ59140.1"/>
    <property type="molecule type" value="Genomic_DNA"/>
</dbReference>
<evidence type="ECO:0000256" key="6">
    <source>
        <dbReference type="ARBA" id="ARBA00022777"/>
    </source>
</evidence>
<dbReference type="AlphaFoldDB" id="A0A381NX46"/>
<protein>
    <recommendedName>
        <fullName evidence="14">Galactokinase</fullName>
    </recommendedName>
</protein>
<dbReference type="InterPro" id="IPR020568">
    <property type="entry name" value="Ribosomal_Su5_D2-typ_SF"/>
</dbReference>
<name>A0A381NX46_9ZZZZ</name>
<dbReference type="Pfam" id="PF08544">
    <property type="entry name" value="GHMP_kinases_C"/>
    <property type="match status" value="1"/>
</dbReference>
<dbReference type="PANTHER" id="PTHR10457:SF7">
    <property type="entry name" value="GALACTOKINASE-RELATED"/>
    <property type="match status" value="1"/>
</dbReference>
<dbReference type="InterPro" id="IPR006206">
    <property type="entry name" value="Mevalonate/galactokinase"/>
</dbReference>
<dbReference type="InterPro" id="IPR014721">
    <property type="entry name" value="Ribsml_uS5_D2-typ_fold_subgr"/>
</dbReference>
<dbReference type="PIRSF" id="PIRSF000530">
    <property type="entry name" value="Galactokinase"/>
    <property type="match status" value="1"/>
</dbReference>
<dbReference type="InterPro" id="IPR013750">
    <property type="entry name" value="GHMP_kinase_C_dom"/>
</dbReference>
<dbReference type="InterPro" id="IPR000705">
    <property type="entry name" value="Galactokinase"/>
</dbReference>
<proteinExistence type="inferred from homology"/>
<dbReference type="PRINTS" id="PR00959">
    <property type="entry name" value="MEVGALKINASE"/>
</dbReference>
<dbReference type="InterPro" id="IPR036554">
    <property type="entry name" value="GHMP_kinase_C_sf"/>
</dbReference>
<evidence type="ECO:0000259" key="11">
    <source>
        <dbReference type="Pfam" id="PF08544"/>
    </source>
</evidence>
<dbReference type="GO" id="GO:0005524">
    <property type="term" value="F:ATP binding"/>
    <property type="evidence" value="ECO:0007669"/>
    <property type="project" value="UniProtKB-KW"/>
</dbReference>
<comment type="similarity">
    <text evidence="1">Belongs to the GHMP kinase family. GalK subfamily.</text>
</comment>
<dbReference type="Pfam" id="PF10509">
    <property type="entry name" value="GalKase_gal_bdg"/>
    <property type="match status" value="1"/>
</dbReference>
<dbReference type="Pfam" id="PF00288">
    <property type="entry name" value="GHMP_kinases_N"/>
    <property type="match status" value="1"/>
</dbReference>
<keyword evidence="2" id="KW-0963">Cytoplasm</keyword>
<dbReference type="InterPro" id="IPR019539">
    <property type="entry name" value="GalKase_N"/>
</dbReference>
<evidence type="ECO:0000313" key="13">
    <source>
        <dbReference type="EMBL" id="SUZ59140.1"/>
    </source>
</evidence>
<evidence type="ECO:0000256" key="4">
    <source>
        <dbReference type="ARBA" id="ARBA00022723"/>
    </source>
</evidence>
<dbReference type="GO" id="GO:0046872">
    <property type="term" value="F:metal ion binding"/>
    <property type="evidence" value="ECO:0007669"/>
    <property type="project" value="UniProtKB-KW"/>
</dbReference>
<dbReference type="GO" id="GO:0004335">
    <property type="term" value="F:galactokinase activity"/>
    <property type="evidence" value="ECO:0007669"/>
    <property type="project" value="InterPro"/>
</dbReference>
<reference evidence="13" key="1">
    <citation type="submission" date="2018-05" db="EMBL/GenBank/DDBJ databases">
        <authorList>
            <person name="Lanie J.A."/>
            <person name="Ng W.-L."/>
            <person name="Kazmierczak K.M."/>
            <person name="Andrzejewski T.M."/>
            <person name="Davidsen T.M."/>
            <person name="Wayne K.J."/>
            <person name="Tettelin H."/>
            <person name="Glass J.I."/>
            <person name="Rusch D."/>
            <person name="Podicherti R."/>
            <person name="Tsui H.-C.T."/>
            <person name="Winkler M.E."/>
        </authorList>
    </citation>
    <scope>NUCLEOTIDE SEQUENCE</scope>
</reference>
<evidence type="ECO:0000256" key="5">
    <source>
        <dbReference type="ARBA" id="ARBA00022741"/>
    </source>
</evidence>
<sequence>MNNLNLVVESPGRINLIGEHVDYNGGFVLPAAIDKKIILSFKKNDSSKCNISTLKYNKSFQLDLSHPINRSDVHWENYIIGVIKNIMNLKPGKLQGFDCVIESNLPVGAGISSSSALICGIAKGVNELYNLDLSDDDLIFLAKDVEHNFIGLKGGIMDQFTICKAKKNKLLLLNCTSLDYRYIDANFYPYKILLLNSNVPHKLSDSEYNTRVKECNNAFDVISKKYFKYDFLAEIPEKIIYEFKDELNDKVYNRALYVSQENQRTIKSAELISKGLYSDFGRLMYDSHEGLKNLYEVSCDELDFMVDFSKEHKEILGSRLMGGGFGGCTINLILESFVDEYINKISDEYYKKYSINLESIVGSISDGICVI</sequence>
<keyword evidence="9" id="KW-0119">Carbohydrate metabolism</keyword>
<dbReference type="NCBIfam" id="TIGR00131">
    <property type="entry name" value="gal_kin"/>
    <property type="match status" value="1"/>
</dbReference>
<evidence type="ECO:0000259" key="12">
    <source>
        <dbReference type="Pfam" id="PF10509"/>
    </source>
</evidence>
<keyword evidence="8" id="KW-0460">Magnesium</keyword>
<dbReference type="Gene3D" id="3.30.230.10">
    <property type="match status" value="1"/>
</dbReference>
<dbReference type="GO" id="GO:0005829">
    <property type="term" value="C:cytosol"/>
    <property type="evidence" value="ECO:0007669"/>
    <property type="project" value="TreeGrafter"/>
</dbReference>
<keyword evidence="5" id="KW-0547">Nucleotide-binding</keyword>
<dbReference type="PROSITE" id="PS00106">
    <property type="entry name" value="GALACTOKINASE"/>
    <property type="match status" value="1"/>
</dbReference>
<dbReference type="PANTHER" id="PTHR10457">
    <property type="entry name" value="MEVALONATE KINASE/GALACTOKINASE"/>
    <property type="match status" value="1"/>
</dbReference>
<gene>
    <name evidence="13" type="ORF">METZ01_LOCUS11994</name>
</gene>
<keyword evidence="7" id="KW-0067">ATP-binding</keyword>
<feature type="domain" description="Galactokinase N-terminal" evidence="12">
    <location>
        <begin position="6"/>
        <end position="41"/>
    </location>
</feature>
<accession>A0A381NX46</accession>
<feature type="domain" description="GHMP kinase N-terminal" evidence="10">
    <location>
        <begin position="77"/>
        <end position="162"/>
    </location>
</feature>
<feature type="domain" description="GHMP kinase C-terminal" evidence="11">
    <location>
        <begin position="270"/>
        <end position="333"/>
    </location>
</feature>
<keyword evidence="6" id="KW-0418">Kinase</keyword>
<evidence type="ECO:0000256" key="2">
    <source>
        <dbReference type="ARBA" id="ARBA00022490"/>
    </source>
</evidence>
<evidence type="ECO:0000256" key="1">
    <source>
        <dbReference type="ARBA" id="ARBA00006566"/>
    </source>
</evidence>
<dbReference type="SUPFAM" id="SSF55060">
    <property type="entry name" value="GHMP Kinase, C-terminal domain"/>
    <property type="match status" value="1"/>
</dbReference>
<dbReference type="PRINTS" id="PR00473">
    <property type="entry name" value="GALCTOKINASE"/>
</dbReference>
<evidence type="ECO:0000256" key="9">
    <source>
        <dbReference type="ARBA" id="ARBA00023277"/>
    </source>
</evidence>
<evidence type="ECO:0000256" key="8">
    <source>
        <dbReference type="ARBA" id="ARBA00022842"/>
    </source>
</evidence>
<evidence type="ECO:0000256" key="3">
    <source>
        <dbReference type="ARBA" id="ARBA00022679"/>
    </source>
</evidence>
<dbReference type="FunFam" id="3.30.230.10:FF:000017">
    <property type="entry name" value="Galactokinase"/>
    <property type="match status" value="1"/>
</dbReference>